<reference evidence="2" key="2">
    <citation type="submission" date="2021-01" db="UniProtKB">
        <authorList>
            <consortium name="EnsemblMetazoa"/>
        </authorList>
    </citation>
    <scope>IDENTIFICATION</scope>
</reference>
<dbReference type="AlphaFoldDB" id="A0A7M7NKF4"/>
<evidence type="ECO:0000313" key="3">
    <source>
        <dbReference type="Proteomes" id="UP000007110"/>
    </source>
</evidence>
<evidence type="ECO:0000259" key="1">
    <source>
        <dbReference type="Pfam" id="PF00024"/>
    </source>
</evidence>
<dbReference type="Pfam" id="PF00024">
    <property type="entry name" value="PAN_1"/>
    <property type="match status" value="1"/>
</dbReference>
<accession>A0A7M7NKF4</accession>
<dbReference type="KEGG" id="spu:115922659"/>
<dbReference type="InterPro" id="IPR003609">
    <property type="entry name" value="Pan_app"/>
</dbReference>
<keyword evidence="3" id="KW-1185">Reference proteome</keyword>
<organism evidence="2 3">
    <name type="scientific">Strongylocentrotus purpuratus</name>
    <name type="common">Purple sea urchin</name>
    <dbReference type="NCBI Taxonomy" id="7668"/>
    <lineage>
        <taxon>Eukaryota</taxon>
        <taxon>Metazoa</taxon>
        <taxon>Echinodermata</taxon>
        <taxon>Eleutherozoa</taxon>
        <taxon>Echinozoa</taxon>
        <taxon>Echinoidea</taxon>
        <taxon>Euechinoidea</taxon>
        <taxon>Echinacea</taxon>
        <taxon>Camarodonta</taxon>
        <taxon>Echinidea</taxon>
        <taxon>Strongylocentrotidae</taxon>
        <taxon>Strongylocentrotus</taxon>
    </lineage>
</organism>
<dbReference type="GeneID" id="115922659"/>
<dbReference type="SUPFAM" id="SSF57414">
    <property type="entry name" value="Hairpin loop containing domain-like"/>
    <property type="match status" value="1"/>
</dbReference>
<dbReference type="EnsemblMetazoa" id="XM_030981949">
    <property type="protein sequence ID" value="XP_030837809"/>
    <property type="gene ID" value="LOC115922659"/>
</dbReference>
<dbReference type="Proteomes" id="UP000007110">
    <property type="component" value="Unassembled WGS sequence"/>
</dbReference>
<protein>
    <recommendedName>
        <fullName evidence="1">Apple domain-containing protein</fullName>
    </recommendedName>
</protein>
<name>A0A7M7NKF4_STRPU</name>
<reference evidence="3" key="1">
    <citation type="submission" date="2015-02" db="EMBL/GenBank/DDBJ databases">
        <title>Genome sequencing for Strongylocentrotus purpuratus.</title>
        <authorList>
            <person name="Murali S."/>
            <person name="Liu Y."/>
            <person name="Vee V."/>
            <person name="English A."/>
            <person name="Wang M."/>
            <person name="Skinner E."/>
            <person name="Han Y."/>
            <person name="Muzny D.M."/>
            <person name="Worley K.C."/>
            <person name="Gibbs R.A."/>
        </authorList>
    </citation>
    <scope>NUCLEOTIDE SEQUENCE</scope>
</reference>
<dbReference type="Gene3D" id="3.50.4.10">
    <property type="entry name" value="Hepatocyte Growth Factor"/>
    <property type="match status" value="1"/>
</dbReference>
<sequence length="100" mass="11324">MGEAVLSTPMEFSQLISPLVLENTTSVSKRSAVYRLVARDRALTDTHSSHPDVRSVIRCGHICFEDESCKFFTYIKRTRMCLLGQRSTTEIHHEAATFTC</sequence>
<proteinExistence type="predicted"/>
<dbReference type="RefSeq" id="XP_030837809.1">
    <property type="nucleotide sequence ID" value="XM_030981949.1"/>
</dbReference>
<dbReference type="InParanoid" id="A0A7M7NKF4"/>
<feature type="domain" description="Apple" evidence="1">
    <location>
        <begin position="41"/>
        <end position="90"/>
    </location>
</feature>
<evidence type="ECO:0000313" key="2">
    <source>
        <dbReference type="EnsemblMetazoa" id="XP_030837809"/>
    </source>
</evidence>